<dbReference type="AlphaFoldDB" id="A0A5C3M354"/>
<evidence type="ECO:0000313" key="2">
    <source>
        <dbReference type="EMBL" id="TFK38786.1"/>
    </source>
</evidence>
<dbReference type="PROSITE" id="PS50904">
    <property type="entry name" value="PRELI_MSF1"/>
    <property type="match status" value="1"/>
</dbReference>
<evidence type="ECO:0000313" key="3">
    <source>
        <dbReference type="Proteomes" id="UP000308652"/>
    </source>
</evidence>
<organism evidence="2 3">
    <name type="scientific">Crucibulum laeve</name>
    <dbReference type="NCBI Taxonomy" id="68775"/>
    <lineage>
        <taxon>Eukaryota</taxon>
        <taxon>Fungi</taxon>
        <taxon>Dikarya</taxon>
        <taxon>Basidiomycota</taxon>
        <taxon>Agaricomycotina</taxon>
        <taxon>Agaricomycetes</taxon>
        <taxon>Agaricomycetidae</taxon>
        <taxon>Agaricales</taxon>
        <taxon>Agaricineae</taxon>
        <taxon>Nidulariaceae</taxon>
        <taxon>Crucibulum</taxon>
    </lineage>
</organism>
<dbReference type="Proteomes" id="UP000308652">
    <property type="component" value="Unassembled WGS sequence"/>
</dbReference>
<reference evidence="2 3" key="1">
    <citation type="journal article" date="2019" name="Nat. Ecol. Evol.">
        <title>Megaphylogeny resolves global patterns of mushroom evolution.</title>
        <authorList>
            <person name="Varga T."/>
            <person name="Krizsan K."/>
            <person name="Foldi C."/>
            <person name="Dima B."/>
            <person name="Sanchez-Garcia M."/>
            <person name="Sanchez-Ramirez S."/>
            <person name="Szollosi G.J."/>
            <person name="Szarkandi J.G."/>
            <person name="Papp V."/>
            <person name="Albert L."/>
            <person name="Andreopoulos W."/>
            <person name="Angelini C."/>
            <person name="Antonin V."/>
            <person name="Barry K.W."/>
            <person name="Bougher N.L."/>
            <person name="Buchanan P."/>
            <person name="Buyck B."/>
            <person name="Bense V."/>
            <person name="Catcheside P."/>
            <person name="Chovatia M."/>
            <person name="Cooper J."/>
            <person name="Damon W."/>
            <person name="Desjardin D."/>
            <person name="Finy P."/>
            <person name="Geml J."/>
            <person name="Haridas S."/>
            <person name="Hughes K."/>
            <person name="Justo A."/>
            <person name="Karasinski D."/>
            <person name="Kautmanova I."/>
            <person name="Kiss B."/>
            <person name="Kocsube S."/>
            <person name="Kotiranta H."/>
            <person name="LaButti K.M."/>
            <person name="Lechner B.E."/>
            <person name="Liimatainen K."/>
            <person name="Lipzen A."/>
            <person name="Lukacs Z."/>
            <person name="Mihaltcheva S."/>
            <person name="Morgado L.N."/>
            <person name="Niskanen T."/>
            <person name="Noordeloos M.E."/>
            <person name="Ohm R.A."/>
            <person name="Ortiz-Santana B."/>
            <person name="Ovrebo C."/>
            <person name="Racz N."/>
            <person name="Riley R."/>
            <person name="Savchenko A."/>
            <person name="Shiryaev A."/>
            <person name="Soop K."/>
            <person name="Spirin V."/>
            <person name="Szebenyi C."/>
            <person name="Tomsovsky M."/>
            <person name="Tulloss R.E."/>
            <person name="Uehling J."/>
            <person name="Grigoriev I.V."/>
            <person name="Vagvolgyi C."/>
            <person name="Papp T."/>
            <person name="Martin F.M."/>
            <person name="Miettinen O."/>
            <person name="Hibbett D.S."/>
            <person name="Nagy L.G."/>
        </authorList>
    </citation>
    <scope>NUCLEOTIDE SEQUENCE [LARGE SCALE GENOMIC DNA]</scope>
    <source>
        <strain evidence="2 3">CBS 166.37</strain>
    </source>
</reference>
<proteinExistence type="predicted"/>
<dbReference type="EMBL" id="ML213602">
    <property type="protein sequence ID" value="TFK38786.1"/>
    <property type="molecule type" value="Genomic_DNA"/>
</dbReference>
<sequence length="139" mass="16102">MLSEGPLETITYNHRLCSINATLNHRLSVQQSNGVTRTPCNGIVSDITRSTWSWKSVRFADGQPLDHLFTTAQNKLLRKSIVQHDHSARMLIMRRFNLIPRKLVHASRNFIFPHPTQPLSRATWRRFPSVQSRHHSLDI</sequence>
<name>A0A5C3M354_9AGAR</name>
<accession>A0A5C3M354</accession>
<gene>
    <name evidence="2" type="ORF">BDQ12DRAFT_101243</name>
</gene>
<protein>
    <recommendedName>
        <fullName evidence="1">PRELI/MSF1 domain-containing protein</fullName>
    </recommendedName>
</protein>
<evidence type="ECO:0000259" key="1">
    <source>
        <dbReference type="PROSITE" id="PS50904"/>
    </source>
</evidence>
<dbReference type="InterPro" id="IPR006797">
    <property type="entry name" value="PRELI/MSF1_dom"/>
</dbReference>
<feature type="domain" description="PRELI/MSF1" evidence="1">
    <location>
        <begin position="101"/>
        <end position="139"/>
    </location>
</feature>
<keyword evidence="3" id="KW-1185">Reference proteome</keyword>